<evidence type="ECO:0000313" key="4">
    <source>
        <dbReference type="Proteomes" id="UP000199481"/>
    </source>
</evidence>
<reference evidence="4" key="1">
    <citation type="submission" date="2016-10" db="EMBL/GenBank/DDBJ databases">
        <authorList>
            <person name="Varghese N."/>
            <person name="Submissions S."/>
        </authorList>
    </citation>
    <scope>NUCLEOTIDE SEQUENCE [LARGE SCALE GENOMIC DNA]</scope>
    <source>
        <strain evidence="4">MPL-11</strain>
    </source>
</reference>
<evidence type="ECO:0000256" key="1">
    <source>
        <dbReference type="ARBA" id="ARBA00004328"/>
    </source>
</evidence>
<accession>A0A1H0YUN0</accession>
<protein>
    <submittedName>
        <fullName evidence="3">Phage major capsid protein, HK97 family</fullName>
    </submittedName>
</protein>
<dbReference type="InterPro" id="IPR054612">
    <property type="entry name" value="Phage_capsid-like_C"/>
</dbReference>
<dbReference type="Proteomes" id="UP000199481">
    <property type="component" value="Unassembled WGS sequence"/>
</dbReference>
<dbReference type="InterPro" id="IPR024455">
    <property type="entry name" value="Phage_capsid"/>
</dbReference>
<keyword evidence="4" id="KW-1185">Reference proteome</keyword>
<dbReference type="EMBL" id="FNJW01000008">
    <property type="protein sequence ID" value="SDQ18902.1"/>
    <property type="molecule type" value="Genomic_DNA"/>
</dbReference>
<sequence length="403" mass="44330">MTIELKDKKSKTLQLATQAMYAALNMDDEVKQKEAFENYSVALADTMKASVQEEVALFENGRADESIMGKRAKRFQLTSKEKKFFAEAVEKQKVDGLDETFPTTIIETLMEDISQEHPLLSQIDNQYTEAVIKYIYSDPSEQTAYWDVIPADIRQILIGAFKTLDLQASKLSGFIALPKGYFKLGPAWLAQYVTTFLREVMTATLEEGVVNGDGKLKPIGMMRKLSGAVDGVYPAKETVSITELTPKSLGGPRALLAKEKMINGQISMVVNPVTYETKVSPNLFFQNTQTGAWTKLPLPNGENVVQSYAVPEGKAVLGNLKNYLLAVAGDLELELYKETLAIEDMDLYIAKMFAAGVAKNSNAFIVLDLSSITGVTVPATEADAVLVKQDTINPIVVVEDPEV</sequence>
<dbReference type="OrthoDB" id="2043141at2"/>
<dbReference type="NCBIfam" id="TIGR01554">
    <property type="entry name" value="major_cap_HK97"/>
    <property type="match status" value="1"/>
</dbReference>
<name>A0A1H0YUN0_9LACT</name>
<evidence type="ECO:0000313" key="3">
    <source>
        <dbReference type="EMBL" id="SDQ18902.1"/>
    </source>
</evidence>
<dbReference type="Pfam" id="PF05065">
    <property type="entry name" value="Phage_capsid"/>
    <property type="match status" value="1"/>
</dbReference>
<proteinExistence type="predicted"/>
<gene>
    <name evidence="3" type="ORF">SAMN04487752_1166</name>
</gene>
<comment type="subcellular location">
    <subcellularLocation>
        <location evidence="1">Virion</location>
    </subcellularLocation>
</comment>
<evidence type="ECO:0000259" key="2">
    <source>
        <dbReference type="Pfam" id="PF05065"/>
    </source>
</evidence>
<dbReference type="RefSeq" id="WP_089976049.1">
    <property type="nucleotide sequence ID" value="NZ_CP084916.1"/>
</dbReference>
<feature type="domain" description="Phage capsid-like C-terminal" evidence="2">
    <location>
        <begin position="101"/>
        <end position="368"/>
    </location>
</feature>
<dbReference type="SUPFAM" id="SSF56563">
    <property type="entry name" value="Major capsid protein gp5"/>
    <property type="match status" value="1"/>
</dbReference>
<dbReference type="AlphaFoldDB" id="A0A1H0YUN0"/>
<organism evidence="3 4">
    <name type="scientific">Carnobacterium viridans</name>
    <dbReference type="NCBI Taxonomy" id="174587"/>
    <lineage>
        <taxon>Bacteria</taxon>
        <taxon>Bacillati</taxon>
        <taxon>Bacillota</taxon>
        <taxon>Bacilli</taxon>
        <taxon>Lactobacillales</taxon>
        <taxon>Carnobacteriaceae</taxon>
        <taxon>Carnobacterium</taxon>
    </lineage>
</organism>